<dbReference type="PANTHER" id="PTHR42861">
    <property type="entry name" value="CALCIUM-TRANSPORTING ATPASE"/>
    <property type="match status" value="1"/>
</dbReference>
<evidence type="ECO:0000256" key="6">
    <source>
        <dbReference type="ARBA" id="ARBA00022692"/>
    </source>
</evidence>
<keyword evidence="8" id="KW-0106">Calcium</keyword>
<dbReference type="SFLD" id="SFLDG00002">
    <property type="entry name" value="C1.7:_P-type_atpase_like"/>
    <property type="match status" value="1"/>
</dbReference>
<dbReference type="InterPro" id="IPR006068">
    <property type="entry name" value="ATPase_P-typ_cation-transptr_C"/>
</dbReference>
<feature type="transmembrane region" description="Helical" evidence="16">
    <location>
        <begin position="60"/>
        <end position="78"/>
    </location>
</feature>
<dbReference type="EMBL" id="SUNJ01001957">
    <property type="protein sequence ID" value="TPP66376.1"/>
    <property type="molecule type" value="Genomic_DNA"/>
</dbReference>
<dbReference type="SUPFAM" id="SSF56784">
    <property type="entry name" value="HAD-like"/>
    <property type="match status" value="1"/>
</dbReference>
<keyword evidence="4" id="KW-0597">Phosphoprotein</keyword>
<dbReference type="InterPro" id="IPR008250">
    <property type="entry name" value="ATPase_P-typ_transduc_dom_A_sf"/>
</dbReference>
<dbReference type="Gene3D" id="3.40.1110.10">
    <property type="entry name" value="Calcium-transporting ATPase, cytoplasmic domain N"/>
    <property type="match status" value="1"/>
</dbReference>
<dbReference type="GO" id="GO:0016887">
    <property type="term" value="F:ATP hydrolysis activity"/>
    <property type="evidence" value="ECO:0007669"/>
    <property type="project" value="InterPro"/>
</dbReference>
<feature type="transmembrane region" description="Helical" evidence="16">
    <location>
        <begin position="1031"/>
        <end position="1050"/>
    </location>
</feature>
<feature type="transmembrane region" description="Helical" evidence="16">
    <location>
        <begin position="260"/>
        <end position="278"/>
    </location>
</feature>
<keyword evidence="3" id="KW-0813">Transport</keyword>
<comment type="subcellular location">
    <subcellularLocation>
        <location evidence="1">Sarcoplasmic reticulum membrane</location>
        <topology evidence="1">Multi-pass membrane protein</topology>
    </subcellularLocation>
</comment>
<feature type="transmembrane region" description="Helical" evidence="16">
    <location>
        <begin position="84"/>
        <end position="107"/>
    </location>
</feature>
<protein>
    <recommendedName>
        <fullName evidence="2">P-type Ca(2+) transporter</fullName>
        <ecNumber evidence="2">7.2.2.10</ecNumber>
    </recommendedName>
</protein>
<dbReference type="FunFam" id="3.40.1110.10:FF:000003">
    <property type="entry name" value="Calcium-transporting ATPase"/>
    <property type="match status" value="1"/>
</dbReference>
<keyword evidence="7" id="KW-0547">Nucleotide-binding</keyword>
<dbReference type="SFLD" id="SFLDF00027">
    <property type="entry name" value="p-type_atpase"/>
    <property type="match status" value="1"/>
</dbReference>
<evidence type="ECO:0000256" key="13">
    <source>
        <dbReference type="ARBA" id="ARBA00022989"/>
    </source>
</evidence>
<dbReference type="FunFam" id="2.70.150.10:FF:000055">
    <property type="entry name" value="Calcium-transporting ATPase"/>
    <property type="match status" value="1"/>
</dbReference>
<keyword evidence="19" id="KW-1185">Reference proteome</keyword>
<dbReference type="FunFam" id="1.20.1110.10:FF:000065">
    <property type="entry name" value="Sarcoplasmic/endoplasmic reticulum calcium ATPase 1"/>
    <property type="match status" value="2"/>
</dbReference>
<dbReference type="AlphaFoldDB" id="A0A504Z0W6"/>
<dbReference type="InterPro" id="IPR023214">
    <property type="entry name" value="HAD_sf"/>
</dbReference>
<feature type="transmembrane region" description="Helical" evidence="16">
    <location>
        <begin position="963"/>
        <end position="982"/>
    </location>
</feature>
<proteinExistence type="predicted"/>
<dbReference type="InterPro" id="IPR044492">
    <property type="entry name" value="P_typ_ATPase_HD_dom"/>
</dbReference>
<accession>A0A504Z0W6</accession>
<dbReference type="SUPFAM" id="SSF81660">
    <property type="entry name" value="Metal cation-transporting ATPase, ATP-binding domain N"/>
    <property type="match status" value="1"/>
</dbReference>
<evidence type="ECO:0000256" key="2">
    <source>
        <dbReference type="ARBA" id="ARBA00012790"/>
    </source>
</evidence>
<evidence type="ECO:0000256" key="10">
    <source>
        <dbReference type="ARBA" id="ARBA00022842"/>
    </source>
</evidence>
<feature type="transmembrane region" description="Helical" evidence="16">
    <location>
        <begin position="792"/>
        <end position="813"/>
    </location>
</feature>
<keyword evidence="11" id="KW-0703">Sarcoplasmic reticulum</keyword>
<keyword evidence="13 16" id="KW-1133">Transmembrane helix</keyword>
<evidence type="ECO:0000256" key="1">
    <source>
        <dbReference type="ARBA" id="ARBA00004326"/>
    </source>
</evidence>
<comment type="caution">
    <text evidence="18">The sequence shown here is derived from an EMBL/GenBank/DDBJ whole genome shotgun (WGS) entry which is preliminary data.</text>
</comment>
<dbReference type="Pfam" id="PF00690">
    <property type="entry name" value="Cation_ATPase_N"/>
    <property type="match status" value="1"/>
</dbReference>
<dbReference type="InterPro" id="IPR001757">
    <property type="entry name" value="P_typ_ATPase"/>
</dbReference>
<dbReference type="InterPro" id="IPR023298">
    <property type="entry name" value="ATPase_P-typ_TM_dom_sf"/>
</dbReference>
<keyword evidence="14" id="KW-0406">Ion transport</keyword>
<dbReference type="NCBIfam" id="TIGR01494">
    <property type="entry name" value="ATPase_P-type"/>
    <property type="match status" value="3"/>
</dbReference>
<evidence type="ECO:0000256" key="9">
    <source>
        <dbReference type="ARBA" id="ARBA00022840"/>
    </source>
</evidence>
<evidence type="ECO:0000256" key="8">
    <source>
        <dbReference type="ARBA" id="ARBA00022837"/>
    </source>
</evidence>
<dbReference type="STRING" id="46835.A0A504Z0W6"/>
<evidence type="ECO:0000313" key="19">
    <source>
        <dbReference type="Proteomes" id="UP000316759"/>
    </source>
</evidence>
<dbReference type="Proteomes" id="UP000316759">
    <property type="component" value="Unassembled WGS sequence"/>
</dbReference>
<dbReference type="InterPro" id="IPR036412">
    <property type="entry name" value="HAD-like_sf"/>
</dbReference>
<name>A0A504Z0W6_FASGI</name>
<dbReference type="InterPro" id="IPR004014">
    <property type="entry name" value="ATPase_P-typ_cation-transptr_N"/>
</dbReference>
<dbReference type="SMART" id="SM00831">
    <property type="entry name" value="Cation_ATPase_N"/>
    <property type="match status" value="1"/>
</dbReference>
<dbReference type="CDD" id="cd02083">
    <property type="entry name" value="P-type_ATPase_SERCA"/>
    <property type="match status" value="1"/>
</dbReference>
<keyword evidence="5" id="KW-0109">Calcium transport</keyword>
<evidence type="ECO:0000256" key="16">
    <source>
        <dbReference type="SAM" id="Phobius"/>
    </source>
</evidence>
<dbReference type="SFLD" id="SFLDS00003">
    <property type="entry name" value="Haloacid_Dehalogenase"/>
    <property type="match status" value="1"/>
</dbReference>
<keyword evidence="6 16" id="KW-0812">Transmembrane</keyword>
<dbReference type="EC" id="7.2.2.10" evidence="2"/>
<evidence type="ECO:0000256" key="12">
    <source>
        <dbReference type="ARBA" id="ARBA00022967"/>
    </source>
</evidence>
<feature type="domain" description="Cation-transporting P-type ATPase N-terminal" evidence="17">
    <location>
        <begin position="3"/>
        <end position="77"/>
    </location>
</feature>
<evidence type="ECO:0000256" key="15">
    <source>
        <dbReference type="ARBA" id="ARBA00023136"/>
    </source>
</evidence>
<dbReference type="InterPro" id="IPR023299">
    <property type="entry name" value="ATPase_P-typ_cyto_dom_N"/>
</dbReference>
<evidence type="ECO:0000256" key="5">
    <source>
        <dbReference type="ARBA" id="ARBA00022568"/>
    </source>
</evidence>
<dbReference type="Pfam" id="PF13246">
    <property type="entry name" value="Cation_ATPase"/>
    <property type="match status" value="1"/>
</dbReference>
<feature type="transmembrane region" description="Helical" evidence="16">
    <location>
        <begin position="298"/>
        <end position="321"/>
    </location>
</feature>
<dbReference type="InterPro" id="IPR059000">
    <property type="entry name" value="ATPase_P-type_domA"/>
</dbReference>
<dbReference type="SUPFAM" id="SSF81653">
    <property type="entry name" value="Calcium ATPase, transduction domain A"/>
    <property type="match status" value="1"/>
</dbReference>
<gene>
    <name evidence="18" type="ORF">FGIG_03911</name>
</gene>
<evidence type="ECO:0000313" key="18">
    <source>
        <dbReference type="EMBL" id="TPP66376.1"/>
    </source>
</evidence>
<keyword evidence="12" id="KW-1278">Translocase</keyword>
<sequence>MEDAYSRTAGDILKFYSTSEENGLSDKQVGVLLKEYGYNELPPEESKPLWRLVLEQFDELLVKILLLAATISFVLAWFEDSEDATTAFVEPLVIMLILIVNAIVGVWQERNAESAIEALREYESDTAKVIRQCSNGPAIVKARELVPGDIVEISVGDRVPADIRILRILSTTLRVDQSILTGESVSVLKHSDPVSQTRAVNQDKKNMLFSGTNVASGRCRGVVVGTGLATEIGKIRDQIMQTEQDKTPLSQKIDEFGTQLSKVITLICIAVWCINIGHFNDPVHGGSWLRGAVYYFKIAVALAVAAIPEGLPAVITTCLALGTRRMARKNAIVRSLPSVETLGCTTVICSDKTGTLTTNQMTVVRMFTFADGSNGASQSGDGFPLMFEEFEITGSKYAPEGSVFSKGQKVDCSGNPCLVELAHICAICNDSGLDYNETRGVYEKVGEATETALVCLVEKMNVSSVHKAGLSHRDMAMACSHNLQASDLQLSIALCFVFDYLSYMQSVVILFQGMYHKKFTLEFSRDRKSMSTYVIPKSGGSNKLFVKGAPESILDRCTHVRTKEGRVLLTPESKDAILRKLAIYATGRETLRCLAMATKDDPPAPSSYNLSDAQNFKDYECGLTLVGVVGMLDPPRCEVADSIRGCAEAGIRVIVITGDNKATAEAICRRIGLFGEKEDTRGQSFTGREFDMLSPEEKREAVRRAKLFARVEPAHKSEIVQYLQADGEISAMTGDGVNDAPALKKAEIGIAMGSGTAVAKSASDMVLADDNFSTIVAAVEEGRAIYNNMKQFIRYLISSNIGEVVCIFLTAALGMPEALIPVQLLWVNLVTDGLPATALGFNPPDLDIMKKPPRNSKEPLISTWLFVRYMLIGCYVGCATVGSAAWWFMYYSGGPKVTYYQLTHHLQCTTGSNAFKNVNCAVFASPKPMTMALSVLVLIEMFNALNSLSENQSLLVMPPWRNIWLVMAITLSMALHFAILYIDLFTKIFQIAPLNWTEWSAVVTISIPVLILDETQKAITRTVSEGRSIWAQLPLIGAIWLSYALFLYHCSPL</sequence>
<dbReference type="GO" id="GO:0005388">
    <property type="term" value="F:P-type calcium transporter activity"/>
    <property type="evidence" value="ECO:0007669"/>
    <property type="project" value="UniProtKB-EC"/>
</dbReference>
<dbReference type="Gene3D" id="1.20.1110.10">
    <property type="entry name" value="Calcium-transporting ATPase, transmembrane domain"/>
    <property type="match status" value="1"/>
</dbReference>
<reference evidence="18 19" key="1">
    <citation type="submission" date="2019-04" db="EMBL/GenBank/DDBJ databases">
        <title>Annotation for the trematode Fasciola gigantica.</title>
        <authorList>
            <person name="Choi Y.-J."/>
        </authorList>
    </citation>
    <scope>NUCLEOTIDE SEQUENCE [LARGE SCALE GENOMIC DNA]</scope>
    <source>
        <strain evidence="18">Uganda_cow_1</strain>
    </source>
</reference>
<dbReference type="Pfam" id="PF08282">
    <property type="entry name" value="Hydrolase_3"/>
    <property type="match status" value="1"/>
</dbReference>
<evidence type="ECO:0000256" key="11">
    <source>
        <dbReference type="ARBA" id="ARBA00022951"/>
    </source>
</evidence>
<dbReference type="FunFam" id="3.40.50.1000:FF:000005">
    <property type="entry name" value="Calcium-transporting ATPase 1"/>
    <property type="match status" value="1"/>
</dbReference>
<evidence type="ECO:0000256" key="14">
    <source>
        <dbReference type="ARBA" id="ARBA00023065"/>
    </source>
</evidence>
<dbReference type="SUPFAM" id="SSF81665">
    <property type="entry name" value="Calcium ATPase, transmembrane domain M"/>
    <property type="match status" value="1"/>
</dbReference>
<keyword evidence="15 16" id="KW-0472">Membrane</keyword>
<dbReference type="InterPro" id="IPR018303">
    <property type="entry name" value="ATPase_P-typ_P_site"/>
</dbReference>
<dbReference type="PRINTS" id="PR00119">
    <property type="entry name" value="CATATPASE"/>
</dbReference>
<dbReference type="Gene3D" id="2.70.150.10">
    <property type="entry name" value="Calcium-transporting ATPase, cytoplasmic transduction domain A"/>
    <property type="match status" value="1"/>
</dbReference>
<organism evidence="18 19">
    <name type="scientific">Fasciola gigantica</name>
    <name type="common">Giant liver fluke</name>
    <dbReference type="NCBI Taxonomy" id="46835"/>
    <lineage>
        <taxon>Eukaryota</taxon>
        <taxon>Metazoa</taxon>
        <taxon>Spiralia</taxon>
        <taxon>Lophotrochozoa</taxon>
        <taxon>Platyhelminthes</taxon>
        <taxon>Trematoda</taxon>
        <taxon>Digenea</taxon>
        <taxon>Plagiorchiida</taxon>
        <taxon>Echinostomata</taxon>
        <taxon>Echinostomatoidea</taxon>
        <taxon>Fasciolidae</taxon>
        <taxon>Fasciola</taxon>
    </lineage>
</organism>
<dbReference type="GO" id="GO:0033017">
    <property type="term" value="C:sarcoplasmic reticulum membrane"/>
    <property type="evidence" value="ECO:0007669"/>
    <property type="project" value="UniProtKB-SubCell"/>
</dbReference>
<feature type="transmembrane region" description="Helical" evidence="16">
    <location>
        <begin position="825"/>
        <end position="844"/>
    </location>
</feature>
<feature type="transmembrane region" description="Helical" evidence="16">
    <location>
        <begin position="865"/>
        <end position="889"/>
    </location>
</feature>
<evidence type="ECO:0000256" key="7">
    <source>
        <dbReference type="ARBA" id="ARBA00022741"/>
    </source>
</evidence>
<evidence type="ECO:0000259" key="17">
    <source>
        <dbReference type="SMART" id="SM00831"/>
    </source>
</evidence>
<keyword evidence="9" id="KW-0067">ATP-binding</keyword>
<dbReference type="Pfam" id="PF00689">
    <property type="entry name" value="Cation_ATPase_C"/>
    <property type="match status" value="1"/>
</dbReference>
<dbReference type="Pfam" id="PF00122">
    <property type="entry name" value="E1-E2_ATPase"/>
    <property type="match status" value="1"/>
</dbReference>
<keyword evidence="10" id="KW-0460">Magnesium</keyword>
<evidence type="ECO:0000256" key="3">
    <source>
        <dbReference type="ARBA" id="ARBA00022448"/>
    </source>
</evidence>
<dbReference type="OrthoDB" id="3352408at2759"/>
<dbReference type="PROSITE" id="PS00154">
    <property type="entry name" value="ATPASE_E1_E2"/>
    <property type="match status" value="1"/>
</dbReference>
<evidence type="ECO:0000256" key="4">
    <source>
        <dbReference type="ARBA" id="ARBA00022553"/>
    </source>
</evidence>
<dbReference type="Gene3D" id="3.40.50.1000">
    <property type="entry name" value="HAD superfamily/HAD-like"/>
    <property type="match status" value="1"/>
</dbReference>
<dbReference type="GO" id="GO:0005524">
    <property type="term" value="F:ATP binding"/>
    <property type="evidence" value="ECO:0007669"/>
    <property type="project" value="UniProtKB-KW"/>
</dbReference>